<evidence type="ECO:0008006" key="3">
    <source>
        <dbReference type="Google" id="ProtNLM"/>
    </source>
</evidence>
<sequence>MENYEGWVVFVDNDFLYLGDIKELLDLINEKYAVMCVQHDHTSKEAPRMAGVVQTVYPQKNWLSMVLYNYSNRKTKILKSEVVNKESSAYLHRFQWLKDDEIGPVPFVWNFLVGHNHVVNGDPSTHPKAIHYTSRGPWFEAWKDCEFEDLWLKELEKYEVKEKEKKI</sequence>
<gene>
    <name evidence="1" type="ORF">Ccrd_020102</name>
</gene>
<dbReference type="AlphaFoldDB" id="A0A118K0L6"/>
<evidence type="ECO:0000313" key="1">
    <source>
        <dbReference type="EMBL" id="KVI01623.1"/>
    </source>
</evidence>
<dbReference type="EMBL" id="LEKV01002958">
    <property type="protein sequence ID" value="KVI01623.1"/>
    <property type="molecule type" value="Genomic_DNA"/>
</dbReference>
<dbReference type="OMA" id="SKEAPRM"/>
<name>A0A118K0L6_CYNCS</name>
<dbReference type="InterPro" id="IPR029044">
    <property type="entry name" value="Nucleotide-diphossugar_trans"/>
</dbReference>
<accession>A0A118K0L6</accession>
<organism evidence="1 2">
    <name type="scientific">Cynara cardunculus var. scolymus</name>
    <name type="common">Globe artichoke</name>
    <name type="synonym">Cynara scolymus</name>
    <dbReference type="NCBI Taxonomy" id="59895"/>
    <lineage>
        <taxon>Eukaryota</taxon>
        <taxon>Viridiplantae</taxon>
        <taxon>Streptophyta</taxon>
        <taxon>Embryophyta</taxon>
        <taxon>Tracheophyta</taxon>
        <taxon>Spermatophyta</taxon>
        <taxon>Magnoliopsida</taxon>
        <taxon>eudicotyledons</taxon>
        <taxon>Gunneridae</taxon>
        <taxon>Pentapetalae</taxon>
        <taxon>asterids</taxon>
        <taxon>campanulids</taxon>
        <taxon>Asterales</taxon>
        <taxon>Asteraceae</taxon>
        <taxon>Carduoideae</taxon>
        <taxon>Cardueae</taxon>
        <taxon>Carduinae</taxon>
        <taxon>Cynara</taxon>
    </lineage>
</organism>
<protein>
    <recommendedName>
        <fullName evidence="3">Nucleotide-diphospho-sugar transferase</fullName>
    </recommendedName>
</protein>
<comment type="caution">
    <text evidence="1">The sequence shown here is derived from an EMBL/GenBank/DDBJ whole genome shotgun (WGS) entry which is preliminary data.</text>
</comment>
<dbReference type="PANTHER" id="PTHR35105:SF7">
    <property type="entry name" value="PROTEIN CDI-LIKE"/>
    <property type="match status" value="1"/>
</dbReference>
<dbReference type="Proteomes" id="UP000243975">
    <property type="component" value="Unassembled WGS sequence"/>
</dbReference>
<dbReference type="SUPFAM" id="SSF53448">
    <property type="entry name" value="Nucleotide-diphospho-sugar transferases"/>
    <property type="match status" value="1"/>
</dbReference>
<dbReference type="Gramene" id="KVI01623">
    <property type="protein sequence ID" value="KVI01623"/>
    <property type="gene ID" value="Ccrd_020102"/>
</dbReference>
<proteinExistence type="predicted"/>
<dbReference type="PANTHER" id="PTHR35105">
    <property type="entry name" value="EXPRESSED PROTEIN"/>
    <property type="match status" value="1"/>
</dbReference>
<evidence type="ECO:0000313" key="2">
    <source>
        <dbReference type="Proteomes" id="UP000243975"/>
    </source>
</evidence>
<keyword evidence="2" id="KW-1185">Reference proteome</keyword>
<reference evidence="1 2" key="1">
    <citation type="journal article" date="2016" name="Sci. Rep.">
        <title>The genome sequence of the outbreeding globe artichoke constructed de novo incorporating a phase-aware low-pass sequencing strategy of F1 progeny.</title>
        <authorList>
            <person name="Scaglione D."/>
            <person name="Reyes-Chin-Wo S."/>
            <person name="Acquadro A."/>
            <person name="Froenicke L."/>
            <person name="Portis E."/>
            <person name="Beitel C."/>
            <person name="Tirone M."/>
            <person name="Mauro R."/>
            <person name="Lo Monaco A."/>
            <person name="Mauromicale G."/>
            <person name="Faccioli P."/>
            <person name="Cattivelli L."/>
            <person name="Rieseberg L."/>
            <person name="Michelmore R."/>
            <person name="Lanteri S."/>
        </authorList>
    </citation>
    <scope>NUCLEOTIDE SEQUENCE [LARGE SCALE GENOMIC DNA]</scope>
    <source>
        <strain evidence="1">2C</strain>
    </source>
</reference>